<proteinExistence type="predicted"/>
<gene>
    <name evidence="1" type="ORF">PQU92_09040</name>
</gene>
<reference evidence="1 2" key="1">
    <citation type="submission" date="2023-01" db="EMBL/GenBank/DDBJ databases">
        <title>Novel species of the genus Asticcacaulis isolated from rivers.</title>
        <authorList>
            <person name="Lu H."/>
        </authorList>
    </citation>
    <scope>NUCLEOTIDE SEQUENCE [LARGE SCALE GENOMIC DNA]</scope>
    <source>
        <strain evidence="1 2">BYS171W</strain>
    </source>
</reference>
<dbReference type="InterPro" id="IPR036388">
    <property type="entry name" value="WH-like_DNA-bd_sf"/>
</dbReference>
<organism evidence="1 2">
    <name type="scientific">Asticcacaulis aquaticus</name>
    <dbReference type="NCBI Taxonomy" id="2984212"/>
    <lineage>
        <taxon>Bacteria</taxon>
        <taxon>Pseudomonadati</taxon>
        <taxon>Pseudomonadota</taxon>
        <taxon>Alphaproteobacteria</taxon>
        <taxon>Caulobacterales</taxon>
        <taxon>Caulobacteraceae</taxon>
        <taxon>Asticcacaulis</taxon>
    </lineage>
</organism>
<accession>A0ABT5HTQ1</accession>
<dbReference type="Proteomes" id="UP001214854">
    <property type="component" value="Unassembled WGS sequence"/>
</dbReference>
<comment type="caution">
    <text evidence="1">The sequence shown here is derived from an EMBL/GenBank/DDBJ whole genome shotgun (WGS) entry which is preliminary data.</text>
</comment>
<protein>
    <submittedName>
        <fullName evidence="1">Histone H1/H5 family protein</fullName>
    </submittedName>
</protein>
<keyword evidence="2" id="KW-1185">Reference proteome</keyword>
<dbReference type="SUPFAM" id="SSF46785">
    <property type="entry name" value="Winged helix' DNA-binding domain"/>
    <property type="match status" value="1"/>
</dbReference>
<evidence type="ECO:0000313" key="2">
    <source>
        <dbReference type="Proteomes" id="UP001214854"/>
    </source>
</evidence>
<sequence length="88" mass="9912">MSNPVEELIVELLTDLKGNDTLSPNQVAKTINEENWRRQLPQVRAAIQKLVDEGKIEVIRKGKVVDFEGIKGIYRVRLAQATPDVSDN</sequence>
<dbReference type="Gene3D" id="1.10.10.10">
    <property type="entry name" value="Winged helix-like DNA-binding domain superfamily/Winged helix DNA-binding domain"/>
    <property type="match status" value="1"/>
</dbReference>
<dbReference type="InterPro" id="IPR021660">
    <property type="entry name" value="DUF3253"/>
</dbReference>
<dbReference type="InterPro" id="IPR036390">
    <property type="entry name" value="WH_DNA-bd_sf"/>
</dbReference>
<evidence type="ECO:0000313" key="1">
    <source>
        <dbReference type="EMBL" id="MDC7683419.1"/>
    </source>
</evidence>
<dbReference type="Pfam" id="PF11625">
    <property type="entry name" value="DUF3253"/>
    <property type="match status" value="1"/>
</dbReference>
<dbReference type="EMBL" id="JAQQKX010000006">
    <property type="protein sequence ID" value="MDC7683419.1"/>
    <property type="molecule type" value="Genomic_DNA"/>
</dbReference>
<dbReference type="RefSeq" id="WP_272747889.1">
    <property type="nucleotide sequence ID" value="NZ_JAQQKX010000006.1"/>
</dbReference>
<name>A0ABT5HTQ1_9CAUL</name>